<dbReference type="AlphaFoldDB" id="A0A3D2SNV5"/>
<evidence type="ECO:0000313" key="1">
    <source>
        <dbReference type="EMBL" id="HCK30713.1"/>
    </source>
</evidence>
<dbReference type="RefSeq" id="WP_049176392.1">
    <property type="nucleotide sequence ID" value="NZ_BKFK01000013.1"/>
</dbReference>
<dbReference type="EMBL" id="DPVE01000196">
    <property type="protein sequence ID" value="HCK30713.1"/>
    <property type="molecule type" value="Genomic_DNA"/>
</dbReference>
<sequence>MKRYVFPLAHDGTKCVAVENEEGFSLEVEYLNNALLELEHEREGHLTQKQKIHVMLDMIHGSGNFIHKLIFFIPFEIKDDPSVDNLANLLEVQKIKKWTIECLKRGIIAPLSIDSVEFSPFSY</sequence>
<name>A0A3D2SNV5_9GAMM</name>
<comment type="caution">
    <text evidence="1">The sequence shown here is derived from an EMBL/GenBank/DDBJ whole genome shotgun (WGS) entry which is preliminary data.</text>
</comment>
<protein>
    <submittedName>
        <fullName evidence="1">Uncharacterized protein</fullName>
    </submittedName>
</protein>
<organism evidence="1 2">
    <name type="scientific">Acinetobacter ursingii</name>
    <dbReference type="NCBI Taxonomy" id="108980"/>
    <lineage>
        <taxon>Bacteria</taxon>
        <taxon>Pseudomonadati</taxon>
        <taxon>Pseudomonadota</taxon>
        <taxon>Gammaproteobacteria</taxon>
        <taxon>Moraxellales</taxon>
        <taxon>Moraxellaceae</taxon>
        <taxon>Acinetobacter</taxon>
    </lineage>
</organism>
<dbReference type="Proteomes" id="UP000263596">
    <property type="component" value="Unassembled WGS sequence"/>
</dbReference>
<proteinExistence type="predicted"/>
<reference evidence="1 2" key="1">
    <citation type="journal article" date="2018" name="Nat. Biotechnol.">
        <title>A standardized bacterial taxonomy based on genome phylogeny substantially revises the tree of life.</title>
        <authorList>
            <person name="Parks D.H."/>
            <person name="Chuvochina M."/>
            <person name="Waite D.W."/>
            <person name="Rinke C."/>
            <person name="Skarshewski A."/>
            <person name="Chaumeil P.A."/>
            <person name="Hugenholtz P."/>
        </authorList>
    </citation>
    <scope>NUCLEOTIDE SEQUENCE [LARGE SCALE GENOMIC DNA]</scope>
    <source>
        <strain evidence="1">UBA9669</strain>
    </source>
</reference>
<evidence type="ECO:0000313" key="2">
    <source>
        <dbReference type="Proteomes" id="UP000263596"/>
    </source>
</evidence>
<gene>
    <name evidence="1" type="ORF">DHW29_11360</name>
</gene>
<accession>A0A3D2SNV5</accession>